<dbReference type="OrthoDB" id="7064770at2"/>
<protein>
    <recommendedName>
        <fullName evidence="3">Phage head-tail adaptor</fullName>
    </recommendedName>
</protein>
<dbReference type="InterPro" id="IPR038666">
    <property type="entry name" value="SSP1_head-tail_sf"/>
</dbReference>
<evidence type="ECO:0008006" key="3">
    <source>
        <dbReference type="Google" id="ProtNLM"/>
    </source>
</evidence>
<gene>
    <name evidence="1" type="ORF">NOV72_03721</name>
</gene>
<evidence type="ECO:0000313" key="2">
    <source>
        <dbReference type="Proteomes" id="UP000238169"/>
    </source>
</evidence>
<dbReference type="InterPro" id="IPR008767">
    <property type="entry name" value="Phage_SPP1_head-tail_adaptor"/>
</dbReference>
<proteinExistence type="predicted"/>
<accession>A0A2U3I8K7</accession>
<organism evidence="1 2">
    <name type="scientific">Caballeronia novacaledonica</name>
    <dbReference type="NCBI Taxonomy" id="1544861"/>
    <lineage>
        <taxon>Bacteria</taxon>
        <taxon>Pseudomonadati</taxon>
        <taxon>Pseudomonadota</taxon>
        <taxon>Betaproteobacteria</taxon>
        <taxon>Burkholderiales</taxon>
        <taxon>Burkholderiaceae</taxon>
        <taxon>Caballeronia</taxon>
    </lineage>
</organism>
<dbReference type="NCBIfam" id="TIGR01563">
    <property type="entry name" value="gp16_SPP1"/>
    <property type="match status" value="1"/>
</dbReference>
<dbReference type="RefSeq" id="WP_106856091.1">
    <property type="nucleotide sequence ID" value="NZ_OGTP01000013.1"/>
</dbReference>
<evidence type="ECO:0000313" key="1">
    <source>
        <dbReference type="EMBL" id="SPB16522.1"/>
    </source>
</evidence>
<dbReference type="Pfam" id="PF05521">
    <property type="entry name" value="Phage_HCP"/>
    <property type="match status" value="1"/>
</dbReference>
<dbReference type="AlphaFoldDB" id="A0A2U3I8K7"/>
<keyword evidence="2" id="KW-1185">Reference proteome</keyword>
<sequence length="114" mass="12975">MTTDINEFDKRVTVRRWTDVPDSGFGIEQTFDEGLRIWAKVEPVSSGIFFGSKQLEQSVTHRFTVRRSSQITEASVTAEHVVEYAGDRYRVKRTIALEGRRDRVAIDAELLGAI</sequence>
<dbReference type="Proteomes" id="UP000238169">
    <property type="component" value="Unassembled WGS sequence"/>
</dbReference>
<dbReference type="EMBL" id="OGTP01000013">
    <property type="protein sequence ID" value="SPB16522.1"/>
    <property type="molecule type" value="Genomic_DNA"/>
</dbReference>
<reference evidence="2" key="1">
    <citation type="submission" date="2018-01" db="EMBL/GenBank/DDBJ databases">
        <authorList>
            <person name="Peeters C."/>
        </authorList>
    </citation>
    <scope>NUCLEOTIDE SEQUENCE [LARGE SCALE GENOMIC DNA]</scope>
</reference>
<name>A0A2U3I8K7_9BURK</name>
<dbReference type="Gene3D" id="2.40.10.270">
    <property type="entry name" value="Bacteriophage SPP1 head-tail adaptor protein"/>
    <property type="match status" value="1"/>
</dbReference>